<evidence type="ECO:0000256" key="3">
    <source>
        <dbReference type="ARBA" id="ARBA00023186"/>
    </source>
</evidence>
<dbReference type="AlphaFoldDB" id="A0A1C2G186"/>
<dbReference type="PANTHER" id="PTHR43096">
    <property type="entry name" value="DNAJ HOMOLOG 1, MITOCHONDRIAL-RELATED"/>
    <property type="match status" value="1"/>
</dbReference>
<evidence type="ECO:0000313" key="5">
    <source>
        <dbReference type="Proteomes" id="UP000253250"/>
    </source>
</evidence>
<dbReference type="Pfam" id="PF00226">
    <property type="entry name" value="DnaJ"/>
    <property type="match status" value="1"/>
</dbReference>
<dbReference type="InterPro" id="IPR008971">
    <property type="entry name" value="HSP40/DnaJ_pept-bd"/>
</dbReference>
<dbReference type="CDD" id="cd10747">
    <property type="entry name" value="DnaJ_C"/>
    <property type="match status" value="1"/>
</dbReference>
<dbReference type="InterPro" id="IPR018253">
    <property type="entry name" value="DnaJ_domain_CS"/>
</dbReference>
<organism evidence="4 5">
    <name type="scientific">Acidiferrobacter thiooxydans</name>
    <dbReference type="NCBI Taxonomy" id="163359"/>
    <lineage>
        <taxon>Bacteria</taxon>
        <taxon>Pseudomonadati</taxon>
        <taxon>Pseudomonadota</taxon>
        <taxon>Gammaproteobacteria</taxon>
        <taxon>Acidiferrobacterales</taxon>
        <taxon>Acidiferrobacteraceae</taxon>
        <taxon>Acidiferrobacter</taxon>
    </lineage>
</organism>
<dbReference type="PROSITE" id="PS00636">
    <property type="entry name" value="DNAJ_1"/>
    <property type="match status" value="1"/>
</dbReference>
<dbReference type="Gene3D" id="2.60.260.20">
    <property type="entry name" value="Urease metallochaperone UreE, N-terminal domain"/>
    <property type="match status" value="2"/>
</dbReference>
<dbReference type="RefSeq" id="WP_065970664.1">
    <property type="nucleotide sequence ID" value="NZ_CP080624.1"/>
</dbReference>
<dbReference type="PRINTS" id="PR00625">
    <property type="entry name" value="JDOMAIN"/>
</dbReference>
<evidence type="ECO:0000256" key="1">
    <source>
        <dbReference type="ARBA" id="ARBA00022490"/>
    </source>
</evidence>
<comment type="caution">
    <text evidence="4">The sequence shown here is derived from an EMBL/GenBank/DDBJ whole genome shotgun (WGS) entry which is preliminary data.</text>
</comment>
<dbReference type="InterPro" id="IPR036869">
    <property type="entry name" value="J_dom_sf"/>
</dbReference>
<dbReference type="EMBL" id="PSYR01000002">
    <property type="protein sequence ID" value="RCN56038.1"/>
    <property type="molecule type" value="Genomic_DNA"/>
</dbReference>
<protein>
    <submittedName>
        <fullName evidence="4">Cytochrome C biogenesis protein</fullName>
    </submittedName>
</protein>
<keyword evidence="1" id="KW-0963">Cytoplasm</keyword>
<dbReference type="SUPFAM" id="SSF46565">
    <property type="entry name" value="Chaperone J-domain"/>
    <property type="match status" value="1"/>
</dbReference>
<dbReference type="FunFam" id="2.60.260.20:FF:000008">
    <property type="entry name" value="Curved DNA-binding protein"/>
    <property type="match status" value="1"/>
</dbReference>
<keyword evidence="5" id="KW-1185">Reference proteome</keyword>
<sequence length="305" mass="34028">MHYRDYYRIMGVERTASAEDIKRAYRKLARRYHPDVSKEPKAEERFKEIGEAYEVLRDPEKRAAYDRLGSQWQPDQDFTPPPGWQRTAHGTAAGGHVFEGDNFSDFFESLFGGGRRGAVRGSDEVAHLTITLEEAFHGATRPLRLTIPKQDARGRLAPETRTLNVRIPKGVQQGQQIRLAGQGNPGPAGAGDLYLEIAIAPHPLYRMDGRDLYLTAPVSPWEAALGARLKVPTLAGTVELRLPEGSQSGQKLRLKGRGMPGTPPGDQYVIIEIVNPKVDNERARELYRTLARDLAFDPRAHWGAT</sequence>
<proteinExistence type="predicted"/>
<dbReference type="Gene3D" id="1.10.287.110">
    <property type="entry name" value="DnaJ domain"/>
    <property type="match status" value="1"/>
</dbReference>
<dbReference type="GO" id="GO:0005737">
    <property type="term" value="C:cytoplasm"/>
    <property type="evidence" value="ECO:0007669"/>
    <property type="project" value="TreeGrafter"/>
</dbReference>
<dbReference type="Proteomes" id="UP000253250">
    <property type="component" value="Unassembled WGS sequence"/>
</dbReference>
<dbReference type="GO" id="GO:0042026">
    <property type="term" value="P:protein refolding"/>
    <property type="evidence" value="ECO:0007669"/>
    <property type="project" value="TreeGrafter"/>
</dbReference>
<dbReference type="FunFam" id="2.60.260.20:FF:000013">
    <property type="entry name" value="DnaJ subfamily B member 11"/>
    <property type="match status" value="1"/>
</dbReference>
<dbReference type="InterPro" id="IPR001623">
    <property type="entry name" value="DnaJ_domain"/>
</dbReference>
<keyword evidence="3" id="KW-0143">Chaperone</keyword>
<accession>A0A1C2G186</accession>
<gene>
    <name evidence="4" type="ORF">C4900_09135</name>
</gene>
<dbReference type="InterPro" id="IPR002939">
    <property type="entry name" value="DnaJ_C"/>
</dbReference>
<dbReference type="STRING" id="163359.A9R16_12685"/>
<dbReference type="GO" id="GO:0051082">
    <property type="term" value="F:unfolded protein binding"/>
    <property type="evidence" value="ECO:0007669"/>
    <property type="project" value="InterPro"/>
</dbReference>
<dbReference type="SUPFAM" id="SSF49493">
    <property type="entry name" value="HSP40/DnaJ peptide-binding domain"/>
    <property type="match status" value="2"/>
</dbReference>
<dbReference type="SMART" id="SM00271">
    <property type="entry name" value="DnaJ"/>
    <property type="match status" value="1"/>
</dbReference>
<dbReference type="OrthoDB" id="9779889at2"/>
<dbReference type="GO" id="GO:0003677">
    <property type="term" value="F:DNA binding"/>
    <property type="evidence" value="ECO:0007669"/>
    <property type="project" value="UniProtKB-KW"/>
</dbReference>
<keyword evidence="2" id="KW-0238">DNA-binding</keyword>
<reference evidence="4 5" key="1">
    <citation type="submission" date="2018-02" db="EMBL/GenBank/DDBJ databases">
        <title>Insights into the biology of acidophilic members of the Acidiferrobacteraceae family derived from comparative genomic analyses.</title>
        <authorList>
            <person name="Issotta F."/>
            <person name="Thyssen C."/>
            <person name="Mena C."/>
            <person name="Moya A."/>
            <person name="Bellenberg S."/>
            <person name="Sproer C."/>
            <person name="Covarrubias P.C."/>
            <person name="Sand W."/>
            <person name="Quatrini R."/>
            <person name="Vera M."/>
        </authorList>
    </citation>
    <scope>NUCLEOTIDE SEQUENCE [LARGE SCALE GENOMIC DNA]</scope>
    <source>
        <strain evidence="5">m-1</strain>
    </source>
</reference>
<dbReference type="Pfam" id="PF01556">
    <property type="entry name" value="DnaJ_C"/>
    <property type="match status" value="1"/>
</dbReference>
<dbReference type="CDD" id="cd06257">
    <property type="entry name" value="DnaJ"/>
    <property type="match status" value="1"/>
</dbReference>
<evidence type="ECO:0000256" key="2">
    <source>
        <dbReference type="ARBA" id="ARBA00023125"/>
    </source>
</evidence>
<dbReference type="PROSITE" id="PS50076">
    <property type="entry name" value="DNAJ_2"/>
    <property type="match status" value="1"/>
</dbReference>
<dbReference type="PANTHER" id="PTHR43096:SF52">
    <property type="entry name" value="DNAJ HOMOLOG 1, MITOCHONDRIAL-RELATED"/>
    <property type="match status" value="1"/>
</dbReference>
<evidence type="ECO:0000313" key="4">
    <source>
        <dbReference type="EMBL" id="RCN56038.1"/>
    </source>
</evidence>
<name>A0A1C2G186_9GAMM</name>